<dbReference type="Gene3D" id="3.30.460.10">
    <property type="entry name" value="Beta Polymerase, domain 2"/>
    <property type="match status" value="1"/>
</dbReference>
<reference evidence="3 4" key="1">
    <citation type="submission" date="2011-10" db="EMBL/GenBank/DDBJ databases">
        <title>The Noncontiguous Finished genome of Thermanaerovibrio velox DSM 12556.</title>
        <authorList>
            <consortium name="US DOE Joint Genome Institute (JGI-PGF)"/>
            <person name="Lucas S."/>
            <person name="Copeland A."/>
            <person name="Lapidus A."/>
            <person name="Glavina del Rio T."/>
            <person name="Dalin E."/>
            <person name="Tice H."/>
            <person name="Bruce D."/>
            <person name="Goodwin L."/>
            <person name="Pitluck S."/>
            <person name="Peters L."/>
            <person name="Mikhailova N."/>
            <person name="Teshima H."/>
            <person name="Kyrpides N."/>
            <person name="Mavromatis K."/>
            <person name="Ivanova N."/>
            <person name="Markowitz V."/>
            <person name="Cheng J.-F."/>
            <person name="Hugenholtz P."/>
            <person name="Woyke T."/>
            <person name="Wu D."/>
            <person name="Spring S."/>
            <person name="Brambilla E.-M."/>
            <person name="Klenk H.-P."/>
            <person name="Eisen J.A."/>
        </authorList>
    </citation>
    <scope>NUCLEOTIDE SEQUENCE [LARGE SCALE GENOMIC DNA]</scope>
    <source>
        <strain evidence="3 4">DSM 12556</strain>
    </source>
</reference>
<protein>
    <recommendedName>
        <fullName evidence="2">Ribosomal silencing factor RsfS</fullName>
    </recommendedName>
</protein>
<dbReference type="GO" id="GO:0043023">
    <property type="term" value="F:ribosomal large subunit binding"/>
    <property type="evidence" value="ECO:0007669"/>
    <property type="project" value="TreeGrafter"/>
</dbReference>
<gene>
    <name evidence="2" type="primary">rsfS</name>
    <name evidence="3" type="ORF">TheveDRAFT_0884</name>
</gene>
<accession>H0URT1</accession>
<dbReference type="InterPro" id="IPR004394">
    <property type="entry name" value="Iojap/RsfS/C7orf30"/>
</dbReference>
<proteinExistence type="inferred from homology"/>
<keyword evidence="4" id="KW-1185">Reference proteome</keyword>
<organism evidence="3 4">
    <name type="scientific">Thermanaerovibrio velox DSM 12556</name>
    <dbReference type="NCBI Taxonomy" id="926567"/>
    <lineage>
        <taxon>Bacteria</taxon>
        <taxon>Thermotogati</taxon>
        <taxon>Synergistota</taxon>
        <taxon>Synergistia</taxon>
        <taxon>Synergistales</taxon>
        <taxon>Synergistaceae</taxon>
        <taxon>Thermanaerovibrio</taxon>
    </lineage>
</organism>
<dbReference type="HAMAP" id="MF_01477">
    <property type="entry name" value="Iojap_RsfS"/>
    <property type="match status" value="1"/>
</dbReference>
<comment type="subunit">
    <text evidence="2">Interacts with ribosomal protein uL14 (rplN).</text>
</comment>
<comment type="similarity">
    <text evidence="1 2">Belongs to the Iojap/RsfS family.</text>
</comment>
<dbReference type="RefSeq" id="WP_006583514.1">
    <property type="nucleotide sequence ID" value="NZ_CM001377.1"/>
</dbReference>
<dbReference type="Proteomes" id="UP000005730">
    <property type="component" value="Chromosome"/>
</dbReference>
<dbReference type="NCBIfam" id="TIGR00090">
    <property type="entry name" value="rsfS_iojap_ybeB"/>
    <property type="match status" value="1"/>
</dbReference>
<dbReference type="STRING" id="926567.TheveDRAFT_0884"/>
<dbReference type="HOGENOM" id="CLU_092688_5_0_0"/>
<evidence type="ECO:0000256" key="2">
    <source>
        <dbReference type="HAMAP-Rule" id="MF_01477"/>
    </source>
</evidence>
<keyword evidence="2" id="KW-0963">Cytoplasm</keyword>
<comment type="function">
    <text evidence="2">Functions as a ribosomal silencing factor. Interacts with ribosomal protein uL14 (rplN), blocking formation of intersubunit bridge B8. Prevents association of the 30S and 50S ribosomal subunits and the formation of functional ribosomes, thus repressing translation.</text>
</comment>
<evidence type="ECO:0000313" key="3">
    <source>
        <dbReference type="EMBL" id="EHM10020.1"/>
    </source>
</evidence>
<dbReference type="Pfam" id="PF02410">
    <property type="entry name" value="RsfS"/>
    <property type="match status" value="1"/>
</dbReference>
<dbReference type="PANTHER" id="PTHR21043">
    <property type="entry name" value="IOJAP SUPERFAMILY ORTHOLOG"/>
    <property type="match status" value="1"/>
</dbReference>
<dbReference type="AlphaFoldDB" id="H0URT1"/>
<dbReference type="eggNOG" id="COG0799">
    <property type="taxonomic scope" value="Bacteria"/>
</dbReference>
<dbReference type="GO" id="GO:0017148">
    <property type="term" value="P:negative regulation of translation"/>
    <property type="evidence" value="ECO:0007669"/>
    <property type="project" value="UniProtKB-UniRule"/>
</dbReference>
<dbReference type="GO" id="GO:0090071">
    <property type="term" value="P:negative regulation of ribosome biogenesis"/>
    <property type="evidence" value="ECO:0007669"/>
    <property type="project" value="UniProtKB-UniRule"/>
</dbReference>
<evidence type="ECO:0000313" key="4">
    <source>
        <dbReference type="Proteomes" id="UP000005730"/>
    </source>
</evidence>
<comment type="subcellular location">
    <subcellularLocation>
        <location evidence="2">Cytoplasm</location>
    </subcellularLocation>
</comment>
<dbReference type="PANTHER" id="PTHR21043:SF0">
    <property type="entry name" value="MITOCHONDRIAL ASSEMBLY OF RIBOSOMAL LARGE SUBUNIT PROTEIN 1"/>
    <property type="match status" value="1"/>
</dbReference>
<dbReference type="EMBL" id="CM001377">
    <property type="protein sequence ID" value="EHM10020.1"/>
    <property type="molecule type" value="Genomic_DNA"/>
</dbReference>
<dbReference type="GO" id="GO:0042256">
    <property type="term" value="P:cytosolic ribosome assembly"/>
    <property type="evidence" value="ECO:0007669"/>
    <property type="project" value="UniProtKB-UniRule"/>
</dbReference>
<name>H0URT1_9BACT</name>
<dbReference type="InterPro" id="IPR043519">
    <property type="entry name" value="NT_sf"/>
</dbReference>
<dbReference type="GO" id="GO:0005737">
    <property type="term" value="C:cytoplasm"/>
    <property type="evidence" value="ECO:0007669"/>
    <property type="project" value="UniProtKB-SubCell"/>
</dbReference>
<sequence>MKDKLVVPGREAASIDEIKSTEDSESLFKRYRPLGIRLIDKHAKDVDFIDVRDTLGVADLFVVVTALNDIHMEALEAEAEEFLEDHFESVRKEGKESRRWRLLDAGDVVVHIFSKDARDFYRIERIWGDSPVLRFEDPDE</sequence>
<keyword evidence="2" id="KW-0678">Repressor</keyword>
<dbReference type="SUPFAM" id="SSF81301">
    <property type="entry name" value="Nucleotidyltransferase"/>
    <property type="match status" value="1"/>
</dbReference>
<keyword evidence="2" id="KW-0810">Translation regulation</keyword>
<evidence type="ECO:0000256" key="1">
    <source>
        <dbReference type="ARBA" id="ARBA00010574"/>
    </source>
</evidence>